<name>A0ABY6CP00_9BACT</name>
<sequence length="478" mass="54035">MITTACELDQLPSEGIVAESLSTNYEGLLAATNGNYAMMKDVITYYGANNTANYWIRHYHHLAEYASDNVMLSGSTTDPLFYSFTREHFAAMNNTSYLWFSSYRIINGANQIIAVLGDTQDENSRQLLGESYFLRAFMHLELLKLFALPYSHGVDNDGVILKLSIEDSPLKARSTVGQCYDQIEEDLLLAEELMGTGRGRAFASKGAAQALLSRVYLHMERWQDAIDYADEVITNGPYELEPRDNYVNSLWNSASSSEAIWYVAQLLQDDKTLAAVGSMYLTDQGLGWGEIYPSKTLRDLLGANPNDVRNDFIKPDYDVDGVTVKQRNGYPKYFITKFSYQDDVVTLNSPQMIRLAEVYLNRSEAYAHLNNESEALADVNKIRERAGLSGTELYSAGDFKGLANILEVVLNERRLELAWEGFRTHDLVRNKMNIDRSYPGVHLPNGETTQIIPWDDLRNIYFIPLNEVTNNTEAKQNP</sequence>
<dbReference type="RefSeq" id="WP_262309676.1">
    <property type="nucleotide sequence ID" value="NZ_CP106679.1"/>
</dbReference>
<keyword evidence="3" id="KW-0732">Signal</keyword>
<comment type="similarity">
    <text evidence="2">Belongs to the SusD family.</text>
</comment>
<comment type="subcellular location">
    <subcellularLocation>
        <location evidence="1">Cell outer membrane</location>
    </subcellularLocation>
</comment>
<evidence type="ECO:0000313" key="9">
    <source>
        <dbReference type="Proteomes" id="UP001065174"/>
    </source>
</evidence>
<reference evidence="8" key="1">
    <citation type="submission" date="2022-09" db="EMBL/GenBank/DDBJ databases">
        <title>Comparative genomics and taxonomic characterization of three novel marine species of genus Reichenbachiella exhibiting antioxidant and polysaccharide degradation activities.</title>
        <authorList>
            <person name="Muhammad N."/>
            <person name="Lee Y.-J."/>
            <person name="Ko J."/>
            <person name="Kim S.-G."/>
        </authorList>
    </citation>
    <scope>NUCLEOTIDE SEQUENCE</scope>
    <source>
        <strain evidence="8">BKB1-1</strain>
    </source>
</reference>
<keyword evidence="4" id="KW-0472">Membrane</keyword>
<proteinExistence type="inferred from homology"/>
<keyword evidence="9" id="KW-1185">Reference proteome</keyword>
<dbReference type="InterPro" id="IPR011990">
    <property type="entry name" value="TPR-like_helical_dom_sf"/>
</dbReference>
<evidence type="ECO:0000259" key="7">
    <source>
        <dbReference type="Pfam" id="PF14322"/>
    </source>
</evidence>
<feature type="domain" description="RagB/SusD" evidence="6">
    <location>
        <begin position="330"/>
        <end position="478"/>
    </location>
</feature>
<evidence type="ECO:0000256" key="1">
    <source>
        <dbReference type="ARBA" id="ARBA00004442"/>
    </source>
</evidence>
<organism evidence="8 9">
    <name type="scientific">Reichenbachiella agarivorans</name>
    <dbReference type="NCBI Taxonomy" id="2979464"/>
    <lineage>
        <taxon>Bacteria</taxon>
        <taxon>Pseudomonadati</taxon>
        <taxon>Bacteroidota</taxon>
        <taxon>Cytophagia</taxon>
        <taxon>Cytophagales</taxon>
        <taxon>Reichenbachiellaceae</taxon>
        <taxon>Reichenbachiella</taxon>
    </lineage>
</organism>
<dbReference type="CDD" id="cd08977">
    <property type="entry name" value="SusD"/>
    <property type="match status" value="1"/>
</dbReference>
<evidence type="ECO:0000256" key="2">
    <source>
        <dbReference type="ARBA" id="ARBA00006275"/>
    </source>
</evidence>
<dbReference type="InterPro" id="IPR012944">
    <property type="entry name" value="SusD_RagB_dom"/>
</dbReference>
<dbReference type="Pfam" id="PF14322">
    <property type="entry name" value="SusD-like_3"/>
    <property type="match status" value="1"/>
</dbReference>
<dbReference type="EMBL" id="CP106679">
    <property type="protein sequence ID" value="UXP32240.1"/>
    <property type="molecule type" value="Genomic_DNA"/>
</dbReference>
<dbReference type="Gene3D" id="1.25.40.390">
    <property type="match status" value="1"/>
</dbReference>
<evidence type="ECO:0000259" key="6">
    <source>
        <dbReference type="Pfam" id="PF07980"/>
    </source>
</evidence>
<dbReference type="Proteomes" id="UP001065174">
    <property type="component" value="Chromosome"/>
</dbReference>
<evidence type="ECO:0000313" key="8">
    <source>
        <dbReference type="EMBL" id="UXP32240.1"/>
    </source>
</evidence>
<dbReference type="InterPro" id="IPR033985">
    <property type="entry name" value="SusD-like_N"/>
</dbReference>
<feature type="domain" description="SusD-like N-terminal" evidence="7">
    <location>
        <begin position="62"/>
        <end position="217"/>
    </location>
</feature>
<accession>A0ABY6CP00</accession>
<evidence type="ECO:0000256" key="3">
    <source>
        <dbReference type="ARBA" id="ARBA00022729"/>
    </source>
</evidence>
<dbReference type="SUPFAM" id="SSF48452">
    <property type="entry name" value="TPR-like"/>
    <property type="match status" value="1"/>
</dbReference>
<evidence type="ECO:0000256" key="5">
    <source>
        <dbReference type="ARBA" id="ARBA00023237"/>
    </source>
</evidence>
<gene>
    <name evidence="8" type="ORF">N6H18_18030</name>
</gene>
<dbReference type="Pfam" id="PF07980">
    <property type="entry name" value="SusD_RagB"/>
    <property type="match status" value="1"/>
</dbReference>
<keyword evidence="5" id="KW-0998">Cell outer membrane</keyword>
<evidence type="ECO:0000256" key="4">
    <source>
        <dbReference type="ARBA" id="ARBA00023136"/>
    </source>
</evidence>
<protein>
    <submittedName>
        <fullName evidence="8">RagB/SusD family nutrient uptake outer membrane protein</fullName>
    </submittedName>
</protein>